<dbReference type="InterPro" id="IPR014747">
    <property type="entry name" value="Bac_photo_RC_H_C"/>
</dbReference>
<dbReference type="Gene3D" id="3.90.50.10">
    <property type="entry name" value="Photosynthetic Reaction Center, subunit H, domain 2"/>
    <property type="match status" value="1"/>
</dbReference>
<gene>
    <name evidence="2" type="ORF">ACFO3J_07000</name>
</gene>
<accession>A0ABV8HH58</accession>
<keyword evidence="3" id="KW-1185">Reference proteome</keyword>
<sequence>MAEDLFQDPDALKHTPVHDRDGRLIASVAKVYVDVLKDRHPEWVAVRGQPHGAEDTFVPLRGAGYDEDGVLRVAYTLEEVAAAPRINADQHLTLDQEQELYLHYGLTPPADEASGAPGVGNARPKAPLTGTDGEVEGVAELGPEPPPERPRLRKFVPADSEETRGGATRFDGEESRGGATRFDGGSA</sequence>
<dbReference type="EMBL" id="JBHSBB010000007">
    <property type="protein sequence ID" value="MFC4031220.1"/>
    <property type="molecule type" value="Genomic_DNA"/>
</dbReference>
<dbReference type="Proteomes" id="UP001595765">
    <property type="component" value="Unassembled WGS sequence"/>
</dbReference>
<evidence type="ECO:0000256" key="1">
    <source>
        <dbReference type="SAM" id="MobiDB-lite"/>
    </source>
</evidence>
<evidence type="ECO:0008006" key="4">
    <source>
        <dbReference type="Google" id="ProtNLM"/>
    </source>
</evidence>
<feature type="region of interest" description="Disordered" evidence="1">
    <location>
        <begin position="109"/>
        <end position="187"/>
    </location>
</feature>
<organism evidence="2 3">
    <name type="scientific">Streptomyces polygonati</name>
    <dbReference type="NCBI Taxonomy" id="1617087"/>
    <lineage>
        <taxon>Bacteria</taxon>
        <taxon>Bacillati</taxon>
        <taxon>Actinomycetota</taxon>
        <taxon>Actinomycetes</taxon>
        <taxon>Kitasatosporales</taxon>
        <taxon>Streptomycetaceae</taxon>
        <taxon>Streptomyces</taxon>
    </lineage>
</organism>
<evidence type="ECO:0000313" key="2">
    <source>
        <dbReference type="EMBL" id="MFC4031220.1"/>
    </source>
</evidence>
<dbReference type="SUPFAM" id="SSF50346">
    <property type="entry name" value="PRC-barrel domain"/>
    <property type="match status" value="1"/>
</dbReference>
<comment type="caution">
    <text evidence="2">The sequence shown here is derived from an EMBL/GenBank/DDBJ whole genome shotgun (WGS) entry which is preliminary data.</text>
</comment>
<name>A0ABV8HH58_9ACTN</name>
<proteinExistence type="predicted"/>
<protein>
    <recommendedName>
        <fullName evidence="4">PRC-barrel domain-containing protein</fullName>
    </recommendedName>
</protein>
<evidence type="ECO:0000313" key="3">
    <source>
        <dbReference type="Proteomes" id="UP001595765"/>
    </source>
</evidence>
<reference evidence="3" key="1">
    <citation type="journal article" date="2019" name="Int. J. Syst. Evol. Microbiol.">
        <title>The Global Catalogue of Microorganisms (GCM) 10K type strain sequencing project: providing services to taxonomists for standard genome sequencing and annotation.</title>
        <authorList>
            <consortium name="The Broad Institute Genomics Platform"/>
            <consortium name="The Broad Institute Genome Sequencing Center for Infectious Disease"/>
            <person name="Wu L."/>
            <person name="Ma J."/>
        </authorList>
    </citation>
    <scope>NUCLEOTIDE SEQUENCE [LARGE SCALE GENOMIC DNA]</scope>
    <source>
        <strain evidence="3">CGMCC 4.7237</strain>
    </source>
</reference>
<dbReference type="RefSeq" id="WP_386427194.1">
    <property type="nucleotide sequence ID" value="NZ_JBHSBB010000007.1"/>
</dbReference>
<dbReference type="InterPro" id="IPR011033">
    <property type="entry name" value="PRC_barrel-like_sf"/>
</dbReference>